<accession>A0A1M5MQ09</accession>
<dbReference type="Proteomes" id="UP000184000">
    <property type="component" value="Unassembled WGS sequence"/>
</dbReference>
<dbReference type="GeneID" id="98638200"/>
<gene>
    <name evidence="1" type="ORF">SAMN02744645_1413</name>
</gene>
<proteinExistence type="predicted"/>
<protein>
    <submittedName>
        <fullName evidence="1">Uncharacterized protein</fullName>
    </submittedName>
</protein>
<sequence length="132" mass="14754">MHHLTTLNLPTPPGRETDRRALVIQVGAFLASGGKITRLGHTECAPQKVSCWNTSITRQNKARREYEHRQAELAKTIADLAILQTELGPIRRTSYEIYKALKGQGSKLNSIMVEQIAAKFGIELRDDGRCRA</sequence>
<dbReference type="EMBL" id="FQXA01000002">
    <property type="protein sequence ID" value="SHG79287.1"/>
    <property type="molecule type" value="Genomic_DNA"/>
</dbReference>
<dbReference type="AlphaFoldDB" id="A0A1M5MQ09"/>
<name>A0A1M5MQ09_9GAMM</name>
<dbReference type="RefSeq" id="WP_073299812.1">
    <property type="nucleotide sequence ID" value="NZ_FQXA01000002.1"/>
</dbReference>
<organism evidence="1 2">
    <name type="scientific">Stutzerimonas xanthomarina DSM 18231</name>
    <dbReference type="NCBI Taxonomy" id="1403346"/>
    <lineage>
        <taxon>Bacteria</taxon>
        <taxon>Pseudomonadati</taxon>
        <taxon>Pseudomonadota</taxon>
        <taxon>Gammaproteobacteria</taxon>
        <taxon>Pseudomonadales</taxon>
        <taxon>Pseudomonadaceae</taxon>
        <taxon>Stutzerimonas</taxon>
    </lineage>
</organism>
<evidence type="ECO:0000313" key="1">
    <source>
        <dbReference type="EMBL" id="SHG79287.1"/>
    </source>
</evidence>
<evidence type="ECO:0000313" key="2">
    <source>
        <dbReference type="Proteomes" id="UP000184000"/>
    </source>
</evidence>
<reference evidence="1 2" key="1">
    <citation type="submission" date="2016-11" db="EMBL/GenBank/DDBJ databases">
        <authorList>
            <person name="Jaros S."/>
            <person name="Januszkiewicz K."/>
            <person name="Wedrychowicz H."/>
        </authorList>
    </citation>
    <scope>NUCLEOTIDE SEQUENCE [LARGE SCALE GENOMIC DNA]</scope>
    <source>
        <strain evidence="1 2">DSM 18231</strain>
    </source>
</reference>